<evidence type="ECO:0000256" key="4">
    <source>
        <dbReference type="ARBA" id="ARBA00022729"/>
    </source>
</evidence>
<dbReference type="OrthoDB" id="443318at2759"/>
<dbReference type="Pfam" id="PF00450">
    <property type="entry name" value="Peptidase_S10"/>
    <property type="match status" value="1"/>
</dbReference>
<keyword evidence="8" id="KW-1185">Reference proteome</keyword>
<keyword evidence="2" id="KW-0121">Carboxypeptidase</keyword>
<dbReference type="VEuPathDB" id="VectorBase:HLOH_060111"/>
<evidence type="ECO:0000256" key="2">
    <source>
        <dbReference type="ARBA" id="ARBA00022645"/>
    </source>
</evidence>
<dbReference type="Gene3D" id="3.40.50.1820">
    <property type="entry name" value="alpha/beta hydrolase"/>
    <property type="match status" value="1"/>
</dbReference>
<dbReference type="PANTHER" id="PTHR11802:SF472">
    <property type="entry name" value="SERINE CARBOXYPEPTIDASE CPVL-RELATED"/>
    <property type="match status" value="1"/>
</dbReference>
<comment type="caution">
    <text evidence="7">The sequence shown here is derived from an EMBL/GenBank/DDBJ whole genome shotgun (WGS) entry which is preliminary data.</text>
</comment>
<dbReference type="AlphaFoldDB" id="A0A9J6FXQ8"/>
<dbReference type="SUPFAM" id="SSF53474">
    <property type="entry name" value="alpha/beta-Hydrolases"/>
    <property type="match status" value="1"/>
</dbReference>
<sequence>MIPRNYGTLTRRIQLLQSDPANAPVLLWLQGKYIPAVGAALHENAPFMRVNINFRGIAYGNGLTDPVNMMAVGEFAHEIGLLDRTAADYMNHTCEAARKAILAGRTGLAFNMLDRLFIGITSRDTFLMNTTGFHYTYNLLHDKEPAGVRNYEQFVPLEGLRRAIHVGKRNFSTSRDAVMSRFVEDFLRSAVAQLTVLLEDGYRVLVYSGQLDLAVPTTQTENFLSQLHWSGTSRWARARQRQWRSFDGEKLYGYTKSVDNLHFAVVRNSGHMVPHDTPEAAFSLITAFVDGSEPFEE</sequence>
<evidence type="ECO:0000256" key="3">
    <source>
        <dbReference type="ARBA" id="ARBA00022670"/>
    </source>
</evidence>
<dbReference type="Proteomes" id="UP000821853">
    <property type="component" value="Chromosome 2"/>
</dbReference>
<dbReference type="OMA" id="HENAPFM"/>
<reference evidence="7 8" key="1">
    <citation type="journal article" date="2020" name="Cell">
        <title>Large-Scale Comparative Analyses of Tick Genomes Elucidate Their Genetic Diversity and Vector Capacities.</title>
        <authorList>
            <consortium name="Tick Genome and Microbiome Consortium (TIGMIC)"/>
            <person name="Jia N."/>
            <person name="Wang J."/>
            <person name="Shi W."/>
            <person name="Du L."/>
            <person name="Sun Y."/>
            <person name="Zhan W."/>
            <person name="Jiang J.F."/>
            <person name="Wang Q."/>
            <person name="Zhang B."/>
            <person name="Ji P."/>
            <person name="Bell-Sakyi L."/>
            <person name="Cui X.M."/>
            <person name="Yuan T.T."/>
            <person name="Jiang B.G."/>
            <person name="Yang W.F."/>
            <person name="Lam T.T."/>
            <person name="Chang Q.C."/>
            <person name="Ding S.J."/>
            <person name="Wang X.J."/>
            <person name="Zhu J.G."/>
            <person name="Ruan X.D."/>
            <person name="Zhao L."/>
            <person name="Wei J.T."/>
            <person name="Ye R.Z."/>
            <person name="Que T.C."/>
            <person name="Du C.H."/>
            <person name="Zhou Y.H."/>
            <person name="Cheng J.X."/>
            <person name="Dai P.F."/>
            <person name="Guo W.B."/>
            <person name="Han X.H."/>
            <person name="Huang E.J."/>
            <person name="Li L.F."/>
            <person name="Wei W."/>
            <person name="Gao Y.C."/>
            <person name="Liu J.Z."/>
            <person name="Shao H.Z."/>
            <person name="Wang X."/>
            <person name="Wang C.C."/>
            <person name="Yang T.C."/>
            <person name="Huo Q.B."/>
            <person name="Li W."/>
            <person name="Chen H.Y."/>
            <person name="Chen S.E."/>
            <person name="Zhou L.G."/>
            <person name="Ni X.B."/>
            <person name="Tian J.H."/>
            <person name="Sheng Y."/>
            <person name="Liu T."/>
            <person name="Pan Y.S."/>
            <person name="Xia L.Y."/>
            <person name="Li J."/>
            <person name="Zhao F."/>
            <person name="Cao W.C."/>
        </authorList>
    </citation>
    <scope>NUCLEOTIDE SEQUENCE [LARGE SCALE GENOMIC DNA]</scope>
    <source>
        <strain evidence="7">HaeL-2018</strain>
    </source>
</reference>
<organism evidence="7 8">
    <name type="scientific">Haemaphysalis longicornis</name>
    <name type="common">Bush tick</name>
    <dbReference type="NCBI Taxonomy" id="44386"/>
    <lineage>
        <taxon>Eukaryota</taxon>
        <taxon>Metazoa</taxon>
        <taxon>Ecdysozoa</taxon>
        <taxon>Arthropoda</taxon>
        <taxon>Chelicerata</taxon>
        <taxon>Arachnida</taxon>
        <taxon>Acari</taxon>
        <taxon>Parasitiformes</taxon>
        <taxon>Ixodida</taxon>
        <taxon>Ixodoidea</taxon>
        <taxon>Ixodidae</taxon>
        <taxon>Haemaphysalinae</taxon>
        <taxon>Haemaphysalis</taxon>
    </lineage>
</organism>
<comment type="similarity">
    <text evidence="1">Belongs to the peptidase S10 family.</text>
</comment>
<dbReference type="InterPro" id="IPR033124">
    <property type="entry name" value="Ser_caboxypep_his_AS"/>
</dbReference>
<dbReference type="GO" id="GO:0004185">
    <property type="term" value="F:serine-type carboxypeptidase activity"/>
    <property type="evidence" value="ECO:0007669"/>
    <property type="project" value="InterPro"/>
</dbReference>
<gene>
    <name evidence="7" type="ORF">HPB48_022292</name>
</gene>
<dbReference type="InterPro" id="IPR001563">
    <property type="entry name" value="Peptidase_S10"/>
</dbReference>
<evidence type="ECO:0000256" key="5">
    <source>
        <dbReference type="ARBA" id="ARBA00022801"/>
    </source>
</evidence>
<proteinExistence type="inferred from homology"/>
<dbReference type="EMBL" id="JABSTR010000004">
    <property type="protein sequence ID" value="KAH9368026.1"/>
    <property type="molecule type" value="Genomic_DNA"/>
</dbReference>
<name>A0A9J6FXQ8_HAELO</name>
<dbReference type="GO" id="GO:0006508">
    <property type="term" value="P:proteolysis"/>
    <property type="evidence" value="ECO:0007669"/>
    <property type="project" value="UniProtKB-KW"/>
</dbReference>
<evidence type="ECO:0000313" key="8">
    <source>
        <dbReference type="Proteomes" id="UP000821853"/>
    </source>
</evidence>
<keyword evidence="4" id="KW-0732">Signal</keyword>
<evidence type="ECO:0008006" key="9">
    <source>
        <dbReference type="Google" id="ProtNLM"/>
    </source>
</evidence>
<keyword evidence="6" id="KW-0325">Glycoprotein</keyword>
<keyword evidence="3" id="KW-0645">Protease</keyword>
<evidence type="ECO:0000256" key="6">
    <source>
        <dbReference type="ARBA" id="ARBA00023180"/>
    </source>
</evidence>
<accession>A0A9J6FXQ8</accession>
<dbReference type="InterPro" id="IPR029058">
    <property type="entry name" value="AB_hydrolase_fold"/>
</dbReference>
<dbReference type="PANTHER" id="PTHR11802">
    <property type="entry name" value="SERINE PROTEASE FAMILY S10 SERINE CARBOXYPEPTIDASE"/>
    <property type="match status" value="1"/>
</dbReference>
<protein>
    <recommendedName>
        <fullName evidence="9">Serine carboxypeptidase</fullName>
    </recommendedName>
</protein>
<dbReference type="PROSITE" id="PS00560">
    <property type="entry name" value="CARBOXYPEPT_SER_HIS"/>
    <property type="match status" value="1"/>
</dbReference>
<keyword evidence="5" id="KW-0378">Hydrolase</keyword>
<evidence type="ECO:0000256" key="1">
    <source>
        <dbReference type="ARBA" id="ARBA00009431"/>
    </source>
</evidence>
<evidence type="ECO:0000313" key="7">
    <source>
        <dbReference type="EMBL" id="KAH9368026.1"/>
    </source>
</evidence>